<feature type="compositionally biased region" description="Polar residues" evidence="1">
    <location>
        <begin position="72"/>
        <end position="81"/>
    </location>
</feature>
<feature type="compositionally biased region" description="Polar residues" evidence="1">
    <location>
        <begin position="90"/>
        <end position="112"/>
    </location>
</feature>
<dbReference type="GO" id="GO:0016810">
    <property type="term" value="F:hydrolase activity, acting on carbon-nitrogen (but not peptide) bonds"/>
    <property type="evidence" value="ECO:0007669"/>
    <property type="project" value="InterPro"/>
</dbReference>
<dbReference type="EMBL" id="FQXJ01000015">
    <property type="protein sequence ID" value="SHI28398.1"/>
    <property type="molecule type" value="Genomic_DNA"/>
</dbReference>
<evidence type="ECO:0000313" key="3">
    <source>
        <dbReference type="EMBL" id="SHI28398.1"/>
    </source>
</evidence>
<dbReference type="PROSITE" id="PS51677">
    <property type="entry name" value="NODB"/>
    <property type="match status" value="1"/>
</dbReference>
<feature type="region of interest" description="Disordered" evidence="1">
    <location>
        <begin position="61"/>
        <end position="163"/>
    </location>
</feature>
<dbReference type="OrthoDB" id="61520at2"/>
<dbReference type="CDD" id="cd10944">
    <property type="entry name" value="CE4_SmPgdA_like"/>
    <property type="match status" value="1"/>
</dbReference>
<dbReference type="Pfam" id="PF01522">
    <property type="entry name" value="Polysacc_deac_1"/>
    <property type="match status" value="1"/>
</dbReference>
<dbReference type="GO" id="GO:0005975">
    <property type="term" value="P:carbohydrate metabolic process"/>
    <property type="evidence" value="ECO:0007669"/>
    <property type="project" value="InterPro"/>
</dbReference>
<gene>
    <name evidence="3" type="ORF">SAMN02746098_03770</name>
</gene>
<evidence type="ECO:0000256" key="1">
    <source>
        <dbReference type="SAM" id="MobiDB-lite"/>
    </source>
</evidence>
<dbReference type="RefSeq" id="WP_073031243.1">
    <property type="nucleotide sequence ID" value="NZ_FQXJ01000015.1"/>
</dbReference>
<accession>A0A1M5ZW59</accession>
<dbReference type="InterPro" id="IPR050248">
    <property type="entry name" value="Polysacc_deacetylase_ArnD"/>
</dbReference>
<reference evidence="4" key="1">
    <citation type="submission" date="2016-11" db="EMBL/GenBank/DDBJ databases">
        <authorList>
            <person name="Varghese N."/>
            <person name="Submissions S."/>
        </authorList>
    </citation>
    <scope>NUCLEOTIDE SEQUENCE [LARGE SCALE GENOMIC DNA]</scope>
    <source>
        <strain evidence="4">DSM 15449</strain>
    </source>
</reference>
<protein>
    <submittedName>
        <fullName evidence="3">Peptidoglycan/xylan/chitin deacetylase, PgdA/CDA1 family</fullName>
    </submittedName>
</protein>
<dbReference type="InterPro" id="IPR011330">
    <property type="entry name" value="Glyco_hydro/deAcase_b/a-brl"/>
</dbReference>
<sequence length="405" mass="44874">MSKMKIAGLVFMASFLSISVFWVGVFPRWSIATQSIARLHDSPKVEEDLAPLPNSMAEVNETSEIDSKEDQLATSPNSAQLAQGKYPEESSLSQPDQSKLLTEKAPSQSEAINTRFEDSQSSDQKPESLSELSSGTSMQEPVHSNPKPNIIISGTKEDLSPTPLPGPPGTPIRPYYDEAGNPPTAPGLAMRQRKFQPENEKMAYLTFDDGPYPSTTPKILDILDKEKVRATFFNIGQQVELYPDLLKAVYEQDHVIGNHTYSHNMAEVYKGPENFLDDVRKAEEIIYQTIGIRPQIVRAPGGTVGHFNIDYFNTIDAAGYLMEDWNVDPGDTNPRLFSEDQLIRNVEEQIQGKTRVVILLHDLVGKNSTIDALPEIIELLRKQGFSFGVLGPDVLPIVFSGGLQN</sequence>
<dbReference type="SUPFAM" id="SSF88713">
    <property type="entry name" value="Glycoside hydrolase/deacetylase"/>
    <property type="match status" value="1"/>
</dbReference>
<organism evidence="3 4">
    <name type="scientific">Desulfosporosinus lacus DSM 15449</name>
    <dbReference type="NCBI Taxonomy" id="1121420"/>
    <lineage>
        <taxon>Bacteria</taxon>
        <taxon>Bacillati</taxon>
        <taxon>Bacillota</taxon>
        <taxon>Clostridia</taxon>
        <taxon>Eubacteriales</taxon>
        <taxon>Desulfitobacteriaceae</taxon>
        <taxon>Desulfosporosinus</taxon>
    </lineage>
</organism>
<dbReference type="Gene3D" id="3.20.20.370">
    <property type="entry name" value="Glycoside hydrolase/deacetylase"/>
    <property type="match status" value="1"/>
</dbReference>
<dbReference type="PANTHER" id="PTHR10587:SF125">
    <property type="entry name" value="POLYSACCHARIDE DEACETYLASE YHEN-RELATED"/>
    <property type="match status" value="1"/>
</dbReference>
<evidence type="ECO:0000313" key="4">
    <source>
        <dbReference type="Proteomes" id="UP000183954"/>
    </source>
</evidence>
<evidence type="ECO:0000259" key="2">
    <source>
        <dbReference type="PROSITE" id="PS51677"/>
    </source>
</evidence>
<dbReference type="AlphaFoldDB" id="A0A1M5ZW59"/>
<proteinExistence type="predicted"/>
<dbReference type="InterPro" id="IPR002509">
    <property type="entry name" value="NODB_dom"/>
</dbReference>
<dbReference type="PANTHER" id="PTHR10587">
    <property type="entry name" value="GLYCOSYL TRANSFERASE-RELATED"/>
    <property type="match status" value="1"/>
</dbReference>
<dbReference type="Proteomes" id="UP000183954">
    <property type="component" value="Unassembled WGS sequence"/>
</dbReference>
<feature type="domain" description="NodB homology" evidence="2">
    <location>
        <begin position="201"/>
        <end position="388"/>
    </location>
</feature>
<dbReference type="STRING" id="1121420.SAMN02746098_03770"/>
<feature type="compositionally biased region" description="Polar residues" evidence="1">
    <location>
        <begin position="130"/>
        <end position="139"/>
    </location>
</feature>
<keyword evidence="4" id="KW-1185">Reference proteome</keyword>
<name>A0A1M5ZW59_9FIRM</name>